<name>W4K5P3_HETIT</name>
<dbReference type="Gene3D" id="3.30.70.330">
    <property type="match status" value="1"/>
</dbReference>
<feature type="region of interest" description="Disordered" evidence="3">
    <location>
        <begin position="122"/>
        <end position="157"/>
    </location>
</feature>
<evidence type="ECO:0000256" key="3">
    <source>
        <dbReference type="SAM" id="MobiDB-lite"/>
    </source>
</evidence>
<dbReference type="GeneID" id="20670631"/>
<dbReference type="Proteomes" id="UP000030671">
    <property type="component" value="Unassembled WGS sequence"/>
</dbReference>
<dbReference type="InterPro" id="IPR000504">
    <property type="entry name" value="RRM_dom"/>
</dbReference>
<dbReference type="AlphaFoldDB" id="W4K5P3"/>
<dbReference type="InterPro" id="IPR012677">
    <property type="entry name" value="Nucleotide-bd_a/b_plait_sf"/>
</dbReference>
<feature type="domain" description="RRM" evidence="4">
    <location>
        <begin position="5"/>
        <end position="89"/>
    </location>
</feature>
<gene>
    <name evidence="5" type="ORF">HETIRDRAFT_319871</name>
</gene>
<sequence>VDTRTTVMIKNIPNRMSDRDLLAFINNVCPGRIDFFYLRMDFQNGCNVGYAFVNFITVKDLLLFAKARLGTKWNMYSSEKILQMSYATYQGKEALIEKFKNSGIMDIREEWRPKIFYSDGLYQGKPEPFPPPTHQKRRERSAHNRGILFPPGAPRSS</sequence>
<evidence type="ECO:0000259" key="4">
    <source>
        <dbReference type="PROSITE" id="PS50102"/>
    </source>
</evidence>
<dbReference type="OrthoDB" id="417481at2759"/>
<dbReference type="PANTHER" id="PTHR23189">
    <property type="entry name" value="RNA RECOGNITION MOTIF-CONTAINING"/>
    <property type="match status" value="1"/>
</dbReference>
<dbReference type="GO" id="GO:0003723">
    <property type="term" value="F:RNA binding"/>
    <property type="evidence" value="ECO:0007669"/>
    <property type="project" value="UniProtKB-UniRule"/>
</dbReference>
<proteinExistence type="predicted"/>
<keyword evidence="1 2" id="KW-0694">RNA-binding</keyword>
<organism evidence="5 6">
    <name type="scientific">Heterobasidion irregulare (strain TC 32-1)</name>
    <dbReference type="NCBI Taxonomy" id="747525"/>
    <lineage>
        <taxon>Eukaryota</taxon>
        <taxon>Fungi</taxon>
        <taxon>Dikarya</taxon>
        <taxon>Basidiomycota</taxon>
        <taxon>Agaricomycotina</taxon>
        <taxon>Agaricomycetes</taxon>
        <taxon>Russulales</taxon>
        <taxon>Bondarzewiaceae</taxon>
        <taxon>Heterobasidion</taxon>
        <taxon>Heterobasidion annosum species complex</taxon>
    </lineage>
</organism>
<dbReference type="eggNOG" id="KOG4660">
    <property type="taxonomic scope" value="Eukaryota"/>
</dbReference>
<reference evidence="5 6" key="1">
    <citation type="journal article" date="2012" name="New Phytol.">
        <title>Insight into trade-off between wood decay and parasitism from the genome of a fungal forest pathogen.</title>
        <authorList>
            <person name="Olson A."/>
            <person name="Aerts A."/>
            <person name="Asiegbu F."/>
            <person name="Belbahri L."/>
            <person name="Bouzid O."/>
            <person name="Broberg A."/>
            <person name="Canback B."/>
            <person name="Coutinho P.M."/>
            <person name="Cullen D."/>
            <person name="Dalman K."/>
            <person name="Deflorio G."/>
            <person name="van Diepen L.T."/>
            <person name="Dunand C."/>
            <person name="Duplessis S."/>
            <person name="Durling M."/>
            <person name="Gonthier P."/>
            <person name="Grimwood J."/>
            <person name="Fossdal C.G."/>
            <person name="Hansson D."/>
            <person name="Henrissat B."/>
            <person name="Hietala A."/>
            <person name="Himmelstrand K."/>
            <person name="Hoffmeister D."/>
            <person name="Hogberg N."/>
            <person name="James T.Y."/>
            <person name="Karlsson M."/>
            <person name="Kohler A."/>
            <person name="Kues U."/>
            <person name="Lee Y.H."/>
            <person name="Lin Y.C."/>
            <person name="Lind M."/>
            <person name="Lindquist E."/>
            <person name="Lombard V."/>
            <person name="Lucas S."/>
            <person name="Lunden K."/>
            <person name="Morin E."/>
            <person name="Murat C."/>
            <person name="Park J."/>
            <person name="Raffaello T."/>
            <person name="Rouze P."/>
            <person name="Salamov A."/>
            <person name="Schmutz J."/>
            <person name="Solheim H."/>
            <person name="Stahlberg J."/>
            <person name="Velez H."/>
            <person name="de Vries R.P."/>
            <person name="Wiebenga A."/>
            <person name="Woodward S."/>
            <person name="Yakovlev I."/>
            <person name="Garbelotto M."/>
            <person name="Martin F."/>
            <person name="Grigoriev I.V."/>
            <person name="Stenlid J."/>
        </authorList>
    </citation>
    <scope>NUCLEOTIDE SEQUENCE [LARGE SCALE GENOMIC DNA]</scope>
    <source>
        <strain evidence="5 6">TC 32-1</strain>
    </source>
</reference>
<evidence type="ECO:0000256" key="1">
    <source>
        <dbReference type="ARBA" id="ARBA00022884"/>
    </source>
</evidence>
<dbReference type="RefSeq" id="XP_009547108.1">
    <property type="nucleotide sequence ID" value="XM_009548813.1"/>
</dbReference>
<dbReference type="KEGG" id="hir:HETIRDRAFT_319871"/>
<keyword evidence="6" id="KW-1185">Reference proteome</keyword>
<dbReference type="SUPFAM" id="SSF54928">
    <property type="entry name" value="RNA-binding domain, RBD"/>
    <property type="match status" value="1"/>
</dbReference>
<evidence type="ECO:0000256" key="2">
    <source>
        <dbReference type="PROSITE-ProRule" id="PRU00176"/>
    </source>
</evidence>
<dbReference type="InParanoid" id="W4K5P3"/>
<dbReference type="InterPro" id="IPR007201">
    <property type="entry name" value="Mei2-like_Rrm_C"/>
</dbReference>
<evidence type="ECO:0000313" key="6">
    <source>
        <dbReference type="Proteomes" id="UP000030671"/>
    </source>
</evidence>
<dbReference type="Pfam" id="PF04059">
    <property type="entry name" value="RRM_2"/>
    <property type="match status" value="1"/>
</dbReference>
<dbReference type="InterPro" id="IPR035979">
    <property type="entry name" value="RBD_domain_sf"/>
</dbReference>
<dbReference type="STRING" id="747525.W4K5P3"/>
<dbReference type="EMBL" id="KI925459">
    <property type="protein sequence ID" value="ETW80346.1"/>
    <property type="molecule type" value="Genomic_DNA"/>
</dbReference>
<protein>
    <recommendedName>
        <fullName evidence="4">RRM domain-containing protein</fullName>
    </recommendedName>
</protein>
<dbReference type="HOGENOM" id="CLU_122513_0_0_1"/>
<evidence type="ECO:0000313" key="5">
    <source>
        <dbReference type="EMBL" id="ETW80346.1"/>
    </source>
</evidence>
<feature type="non-terminal residue" evidence="5">
    <location>
        <position position="1"/>
    </location>
</feature>
<dbReference type="PROSITE" id="PS50102">
    <property type="entry name" value="RRM"/>
    <property type="match status" value="1"/>
</dbReference>
<accession>W4K5P3</accession>